<accession>A0A2G8T8G7</accession>
<comment type="caution">
    <text evidence="2">The sequence shown here is derived from an EMBL/GenBank/DDBJ whole genome shotgun (WGS) entry which is preliminary data.</text>
</comment>
<gene>
    <name evidence="2" type="ORF">CR105_24480</name>
</gene>
<evidence type="ECO:0000313" key="2">
    <source>
        <dbReference type="EMBL" id="PIL42347.1"/>
    </source>
</evidence>
<name>A0A2G8T8G7_9BURK</name>
<evidence type="ECO:0000313" key="3">
    <source>
        <dbReference type="Proteomes" id="UP000230390"/>
    </source>
</evidence>
<feature type="chain" id="PRO_5013842852" description="DUF1311 domain-containing protein" evidence="1">
    <location>
        <begin position="19"/>
        <end position="83"/>
    </location>
</feature>
<protein>
    <recommendedName>
        <fullName evidence="4">DUF1311 domain-containing protein</fullName>
    </recommendedName>
</protein>
<sequence>MFAKLALIALLIATPALAQDAIPDTLALSDEDAQTCKVKGCRTITDAAYQAIAERLQRAEYIEAMAQRLARELAKKPDPKFCL</sequence>
<keyword evidence="3" id="KW-1185">Reference proteome</keyword>
<evidence type="ECO:0008006" key="4">
    <source>
        <dbReference type="Google" id="ProtNLM"/>
    </source>
</evidence>
<reference evidence="2 3" key="1">
    <citation type="submission" date="2017-10" db="EMBL/GenBank/DDBJ databases">
        <title>Massilia psychrophilum sp. nov., a novel purple-pigmented bacterium isolated from Tianshan glacier, Xinjiang Municipality, China.</title>
        <authorList>
            <person name="Wang H."/>
        </authorList>
    </citation>
    <scope>NUCLEOTIDE SEQUENCE [LARGE SCALE GENOMIC DNA]</scope>
    <source>
        <strain evidence="2 3">JCM 30074</strain>
    </source>
</reference>
<evidence type="ECO:0000256" key="1">
    <source>
        <dbReference type="SAM" id="SignalP"/>
    </source>
</evidence>
<feature type="signal peptide" evidence="1">
    <location>
        <begin position="1"/>
        <end position="18"/>
    </location>
</feature>
<keyword evidence="1" id="KW-0732">Signal</keyword>
<dbReference type="AlphaFoldDB" id="A0A2G8T8G7"/>
<organism evidence="2 3">
    <name type="scientific">Massilia eurypsychrophila</name>
    <dbReference type="NCBI Taxonomy" id="1485217"/>
    <lineage>
        <taxon>Bacteria</taxon>
        <taxon>Pseudomonadati</taxon>
        <taxon>Pseudomonadota</taxon>
        <taxon>Betaproteobacteria</taxon>
        <taxon>Burkholderiales</taxon>
        <taxon>Oxalobacteraceae</taxon>
        <taxon>Telluria group</taxon>
        <taxon>Massilia</taxon>
    </lineage>
</organism>
<dbReference type="EMBL" id="PDOC01000028">
    <property type="protein sequence ID" value="PIL42347.1"/>
    <property type="molecule type" value="Genomic_DNA"/>
</dbReference>
<dbReference type="Proteomes" id="UP000230390">
    <property type="component" value="Unassembled WGS sequence"/>
</dbReference>
<proteinExistence type="predicted"/>
<dbReference type="RefSeq" id="WP_099793142.1">
    <property type="nucleotide sequence ID" value="NZ_JBHLYV010000013.1"/>
</dbReference>